<dbReference type="Proteomes" id="UP000799750">
    <property type="component" value="Unassembled WGS sequence"/>
</dbReference>
<proteinExistence type="predicted"/>
<dbReference type="EMBL" id="MU004182">
    <property type="protein sequence ID" value="KAF2501326.1"/>
    <property type="molecule type" value="Genomic_DNA"/>
</dbReference>
<dbReference type="PANTHER" id="PTHR43439">
    <property type="entry name" value="PHENYLACETATE-COENZYME A LIGASE"/>
    <property type="match status" value="1"/>
</dbReference>
<keyword evidence="5" id="KW-1185">Reference proteome</keyword>
<reference evidence="4" key="1">
    <citation type="journal article" date="2020" name="Stud. Mycol.">
        <title>101 Dothideomycetes genomes: a test case for predicting lifestyles and emergence of pathogens.</title>
        <authorList>
            <person name="Haridas S."/>
            <person name="Albert R."/>
            <person name="Binder M."/>
            <person name="Bloem J."/>
            <person name="Labutti K."/>
            <person name="Salamov A."/>
            <person name="Andreopoulos B."/>
            <person name="Baker S."/>
            <person name="Barry K."/>
            <person name="Bills G."/>
            <person name="Bluhm B."/>
            <person name="Cannon C."/>
            <person name="Castanera R."/>
            <person name="Culley D."/>
            <person name="Daum C."/>
            <person name="Ezra D."/>
            <person name="Gonzalez J."/>
            <person name="Henrissat B."/>
            <person name="Kuo A."/>
            <person name="Liang C."/>
            <person name="Lipzen A."/>
            <person name="Lutzoni F."/>
            <person name="Magnuson J."/>
            <person name="Mondo S."/>
            <person name="Nolan M."/>
            <person name="Ohm R."/>
            <person name="Pangilinan J."/>
            <person name="Park H.-J."/>
            <person name="Ramirez L."/>
            <person name="Alfaro M."/>
            <person name="Sun H."/>
            <person name="Tritt A."/>
            <person name="Yoshinaga Y."/>
            <person name="Zwiers L.-H."/>
            <person name="Turgeon B."/>
            <person name="Goodwin S."/>
            <person name="Spatafora J."/>
            <person name="Crous P."/>
            <person name="Grigoriev I."/>
        </authorList>
    </citation>
    <scope>NUCLEOTIDE SEQUENCE</scope>
    <source>
        <strain evidence="4">CBS 269.34</strain>
    </source>
</reference>
<dbReference type="InterPro" id="IPR000873">
    <property type="entry name" value="AMP-dep_synth/lig_dom"/>
</dbReference>
<feature type="domain" description="AMP-dependent synthetase/ligase" evidence="3">
    <location>
        <begin position="42"/>
        <end position="352"/>
    </location>
</feature>
<dbReference type="Gene3D" id="3.40.50.12780">
    <property type="entry name" value="N-terminal domain of ligase-like"/>
    <property type="match status" value="1"/>
</dbReference>
<dbReference type="PROSITE" id="PS00455">
    <property type="entry name" value="AMP_BINDING"/>
    <property type="match status" value="1"/>
</dbReference>
<evidence type="ECO:0000259" key="3">
    <source>
        <dbReference type="Pfam" id="PF00501"/>
    </source>
</evidence>
<gene>
    <name evidence="4" type="ORF">BU16DRAFT_500360</name>
</gene>
<dbReference type="InterPro" id="IPR051414">
    <property type="entry name" value="Adenylate-forming_Reductase"/>
</dbReference>
<dbReference type="InterPro" id="IPR042099">
    <property type="entry name" value="ANL_N_sf"/>
</dbReference>
<evidence type="ECO:0000313" key="4">
    <source>
        <dbReference type="EMBL" id="KAF2501326.1"/>
    </source>
</evidence>
<dbReference type="InterPro" id="IPR020845">
    <property type="entry name" value="AMP-binding_CS"/>
</dbReference>
<sequence length="559" mass="61744">MHDAGTSYGRRLVISVIDAIVKSTPERPWASIPLNDDDLSEGFRDLSFAQLATAINAAAWWLHETIGKAPSGEFPTVAYLGPRDLRYPIIVMAAAKVGWKVLLPSLLTSMEAKTHMARETKCKTFICGKALFSAVETLQKEVGGEKTLVVPEFEDLISTKGVLEYEYRKTWEEGKEDPLAIFHTSGSSGLPKLVTWTNDMYATVDATRLLPDVDGIPSYTPTNALMGEGKRFWVMLPLFHSAGLLCALAGPVFSGFTAVVGPASKIPTPALADEMHRLANIDGGLYAPALLEDLIANPSYKANLLKLSNVIFSGAPLSKPSGDLLAQKGIVAPMIGSTEGAWWSTVPLDGKLDWRDWEYYRFHPSSGATFEPAHDDLYELVAVKTPESHVTMNFWKVPELKGITTFRTKDLFSPHPDPVKAEKGLWRYRGRTDDLIVLTGEVKMYVASAEERLKTANPLIKAAVAGGQGRKVPFLLLELRAIEEENKNTNSEELGNLEDIWKTVEEVNKTILAQTRFRKELVLIAGNDKPFVRLPKGPVDRRQTLGLYEQEIEAMYAKA</sequence>
<dbReference type="PANTHER" id="PTHR43439:SF2">
    <property type="entry name" value="ENZYME, PUTATIVE (JCVI)-RELATED"/>
    <property type="match status" value="1"/>
</dbReference>
<evidence type="ECO:0000256" key="1">
    <source>
        <dbReference type="ARBA" id="ARBA00022450"/>
    </source>
</evidence>
<dbReference type="Pfam" id="PF00501">
    <property type="entry name" value="AMP-binding"/>
    <property type="match status" value="1"/>
</dbReference>
<keyword evidence="2" id="KW-0597">Phosphoprotein</keyword>
<protein>
    <submittedName>
        <fullName evidence="4">Acetyl-CoA synthetase-like protein</fullName>
    </submittedName>
</protein>
<dbReference type="AlphaFoldDB" id="A0A6A6RAD6"/>
<keyword evidence="1" id="KW-0596">Phosphopantetheine</keyword>
<name>A0A6A6RAD6_9PEZI</name>
<dbReference type="SUPFAM" id="SSF56801">
    <property type="entry name" value="Acetyl-CoA synthetase-like"/>
    <property type="match status" value="1"/>
</dbReference>
<evidence type="ECO:0000313" key="5">
    <source>
        <dbReference type="Proteomes" id="UP000799750"/>
    </source>
</evidence>
<accession>A0A6A6RAD6</accession>
<dbReference type="OrthoDB" id="429813at2759"/>
<evidence type="ECO:0000256" key="2">
    <source>
        <dbReference type="ARBA" id="ARBA00022553"/>
    </source>
</evidence>
<organism evidence="4 5">
    <name type="scientific">Lophium mytilinum</name>
    <dbReference type="NCBI Taxonomy" id="390894"/>
    <lineage>
        <taxon>Eukaryota</taxon>
        <taxon>Fungi</taxon>
        <taxon>Dikarya</taxon>
        <taxon>Ascomycota</taxon>
        <taxon>Pezizomycotina</taxon>
        <taxon>Dothideomycetes</taxon>
        <taxon>Pleosporomycetidae</taxon>
        <taxon>Mytilinidiales</taxon>
        <taxon>Mytilinidiaceae</taxon>
        <taxon>Lophium</taxon>
    </lineage>
</organism>
<dbReference type="Pfam" id="PF23562">
    <property type="entry name" value="AMP-binding_C_3"/>
    <property type="match status" value="1"/>
</dbReference>